<dbReference type="Gene3D" id="1.10.260.40">
    <property type="entry name" value="lambda repressor-like DNA-binding domains"/>
    <property type="match status" value="1"/>
</dbReference>
<gene>
    <name evidence="2" type="ORF">AAH991_13275</name>
</gene>
<dbReference type="Pfam" id="PF19054">
    <property type="entry name" value="DUF5753"/>
    <property type="match status" value="1"/>
</dbReference>
<dbReference type="RefSeq" id="WP_346226088.1">
    <property type="nucleotide sequence ID" value="NZ_JBDJAW010000009.1"/>
</dbReference>
<organism evidence="2 3">
    <name type="scientific">Microbispora maris</name>
    <dbReference type="NCBI Taxonomy" id="3144104"/>
    <lineage>
        <taxon>Bacteria</taxon>
        <taxon>Bacillati</taxon>
        <taxon>Actinomycetota</taxon>
        <taxon>Actinomycetes</taxon>
        <taxon>Streptosporangiales</taxon>
        <taxon>Streptosporangiaceae</taxon>
        <taxon>Microbispora</taxon>
    </lineage>
</organism>
<keyword evidence="3" id="KW-1185">Reference proteome</keyword>
<accession>A0ABV0AL98</accession>
<dbReference type="Pfam" id="PF13560">
    <property type="entry name" value="HTH_31"/>
    <property type="match status" value="1"/>
</dbReference>
<dbReference type="InterPro" id="IPR043917">
    <property type="entry name" value="DUF5753"/>
</dbReference>
<dbReference type="CDD" id="cd00093">
    <property type="entry name" value="HTH_XRE"/>
    <property type="match status" value="1"/>
</dbReference>
<reference evidence="2 3" key="1">
    <citation type="submission" date="2024-05" db="EMBL/GenBank/DDBJ databases">
        <title>Microbispora sp.ZYX-F-249.</title>
        <authorList>
            <person name="Xie H."/>
        </authorList>
    </citation>
    <scope>NUCLEOTIDE SEQUENCE [LARGE SCALE GENOMIC DNA]</scope>
    <source>
        <strain evidence="2 3">ZYX-F-249</strain>
    </source>
</reference>
<protein>
    <submittedName>
        <fullName evidence="2">Helix-turn-helix transcriptional regulator</fullName>
    </submittedName>
</protein>
<feature type="domain" description="HTH cro/C1-type" evidence="1">
    <location>
        <begin position="17"/>
        <end position="75"/>
    </location>
</feature>
<dbReference type="Proteomes" id="UP001447516">
    <property type="component" value="Unassembled WGS sequence"/>
</dbReference>
<comment type="caution">
    <text evidence="2">The sequence shown here is derived from an EMBL/GenBank/DDBJ whole genome shotgun (WGS) entry which is preliminary data.</text>
</comment>
<dbReference type="InterPro" id="IPR001387">
    <property type="entry name" value="Cro/C1-type_HTH"/>
</dbReference>
<evidence type="ECO:0000313" key="3">
    <source>
        <dbReference type="Proteomes" id="UP001447516"/>
    </source>
</evidence>
<dbReference type="EMBL" id="JBDJAW010000009">
    <property type="protein sequence ID" value="MEN3536080.1"/>
    <property type="molecule type" value="Genomic_DNA"/>
</dbReference>
<name>A0ABV0AL98_9ACTN</name>
<dbReference type="SMART" id="SM00530">
    <property type="entry name" value="HTH_XRE"/>
    <property type="match status" value="1"/>
</dbReference>
<sequence length="291" mass="33137">MARTNPTLRRRQLASRLREMRRSSGMTVEQVAQELLCSPAKISRMETGQRGASQRDVRDLCRIYGVTGERTISELMTLAREARMPGLRQEYGDLGGNLNTYLDFEDAAAKIYEFQTAFIPSLLQTEEYARALIRGMRPLISSEMLDRRVDARIKRQGKLLESEPPTYWALMDEAALLRRVGTAETMRAQLDRVLELADLPHVTVQVIPFRGGAYMCSDNPFVFLQTRDPTAPRVVYLELLTRGEYLEKPEELTVYEEALDRIRAAALSPQESTDRITLARDDFANQVTGRT</sequence>
<proteinExistence type="predicted"/>
<dbReference type="SUPFAM" id="SSF47413">
    <property type="entry name" value="lambda repressor-like DNA-binding domains"/>
    <property type="match status" value="1"/>
</dbReference>
<evidence type="ECO:0000259" key="1">
    <source>
        <dbReference type="PROSITE" id="PS50943"/>
    </source>
</evidence>
<dbReference type="PROSITE" id="PS50943">
    <property type="entry name" value="HTH_CROC1"/>
    <property type="match status" value="1"/>
</dbReference>
<dbReference type="InterPro" id="IPR010982">
    <property type="entry name" value="Lambda_DNA-bd_dom_sf"/>
</dbReference>
<evidence type="ECO:0000313" key="2">
    <source>
        <dbReference type="EMBL" id="MEN3536080.1"/>
    </source>
</evidence>